<name>A0A194V3R3_CYTMA</name>
<dbReference type="OrthoDB" id="4395072at2759"/>
<accession>A0A194V3R3</accession>
<dbReference type="Proteomes" id="UP000078576">
    <property type="component" value="Unassembled WGS sequence"/>
</dbReference>
<feature type="region of interest" description="Disordered" evidence="1">
    <location>
        <begin position="268"/>
        <end position="294"/>
    </location>
</feature>
<sequence>MSLTMTFATPTTANSPVSSPATPRGTLLETSDPRVHLISRMRRLFRADPEVRPPGDLDQLWRTEISQHIDADMEPARRKIRDKSSGKSTRDTQFMPDLLMTGTAPIGAKQVMLTPCIWFFCGSLWCKRIVKKVTQDLEWPKLFGIRECRFQVGGAVLAAYEDKATETKDSGLKLNLEHGIRLSDQFTAYLHIQDPTTLPISTTIGLPCCATITQNDKILTQKLSRVAGIAKVVVTSFGISIKFLGLTTCHNLVDACIDSLREELLGIPPESHHDPLTSDGIHTYEATDTDSDADSDYYSDGASDKFTTEEAAYETLHTIENFGSFSDLDWINVSESAGGTFIGLTFGSEKGQIPYWRPSTPGFIEPPGTDLAVFALPLELLSDVYNTYRDQSGKLINVESHLMDDELGTDEVFIINDLGAVSSAYPLAGTMHFYIRGKSLETVRLKCTQPLVDIVACRVRMLD</sequence>
<proteinExistence type="predicted"/>
<keyword evidence="3" id="KW-1185">Reference proteome</keyword>
<evidence type="ECO:0000313" key="2">
    <source>
        <dbReference type="EMBL" id="KUI58605.1"/>
    </source>
</evidence>
<organism evidence="2 3">
    <name type="scientific">Cytospora mali</name>
    <name type="common">Apple Valsa canker fungus</name>
    <name type="synonym">Valsa mali</name>
    <dbReference type="NCBI Taxonomy" id="578113"/>
    <lineage>
        <taxon>Eukaryota</taxon>
        <taxon>Fungi</taxon>
        <taxon>Dikarya</taxon>
        <taxon>Ascomycota</taxon>
        <taxon>Pezizomycotina</taxon>
        <taxon>Sordariomycetes</taxon>
        <taxon>Sordariomycetidae</taxon>
        <taxon>Diaporthales</taxon>
        <taxon>Cytosporaceae</taxon>
        <taxon>Cytospora</taxon>
    </lineage>
</organism>
<reference evidence="3" key="1">
    <citation type="submission" date="2014-12" db="EMBL/GenBank/DDBJ databases">
        <title>Genome Sequence of Valsa Canker Pathogens Uncovers a Specific Adaption of Colonization on Woody Bark.</title>
        <authorList>
            <person name="Yin Z."/>
            <person name="Liu H."/>
            <person name="Gao X."/>
            <person name="Li Z."/>
            <person name="Song N."/>
            <person name="Ke X."/>
            <person name="Dai Q."/>
            <person name="Wu Y."/>
            <person name="Sun Y."/>
            <person name="Xu J.-R."/>
            <person name="Kang Z.K."/>
            <person name="Wang L."/>
            <person name="Huang L."/>
        </authorList>
    </citation>
    <scope>NUCLEOTIDE SEQUENCE [LARGE SCALE GENOMIC DNA]</scope>
    <source>
        <strain evidence="3">SXYL134</strain>
    </source>
</reference>
<evidence type="ECO:0000256" key="1">
    <source>
        <dbReference type="SAM" id="MobiDB-lite"/>
    </source>
</evidence>
<dbReference type="STRING" id="694573.A0A194V3R3"/>
<protein>
    <submittedName>
        <fullName evidence="2">Uncharacterized protein</fullName>
    </submittedName>
</protein>
<evidence type="ECO:0000313" key="3">
    <source>
        <dbReference type="Proteomes" id="UP000078576"/>
    </source>
</evidence>
<gene>
    <name evidence="2" type="ORF">VP1G_05902</name>
</gene>
<dbReference type="EMBL" id="KN714716">
    <property type="protein sequence ID" value="KUI58605.1"/>
    <property type="molecule type" value="Genomic_DNA"/>
</dbReference>
<feature type="compositionally biased region" description="Polar residues" evidence="1">
    <location>
        <begin position="1"/>
        <end position="21"/>
    </location>
</feature>
<feature type="region of interest" description="Disordered" evidence="1">
    <location>
        <begin position="1"/>
        <end position="28"/>
    </location>
</feature>
<dbReference type="AlphaFoldDB" id="A0A194V3R3"/>